<dbReference type="InterPro" id="IPR013783">
    <property type="entry name" value="Ig-like_fold"/>
</dbReference>
<evidence type="ECO:0000256" key="10">
    <source>
        <dbReference type="ARBA" id="ARBA00043266"/>
    </source>
</evidence>
<keyword evidence="7" id="KW-1015">Disulfide bond</keyword>
<evidence type="ECO:0000313" key="13">
    <source>
        <dbReference type="Ensembl" id="ENSECAP00000039847.1"/>
    </source>
</evidence>
<comment type="subcellular location">
    <subcellularLocation>
        <location evidence="1">Cell membrane</location>
    </subcellularLocation>
</comment>
<dbReference type="GO" id="GO:0042101">
    <property type="term" value="C:T cell receptor complex"/>
    <property type="evidence" value="ECO:0007669"/>
    <property type="project" value="UniProtKB-KW"/>
</dbReference>
<accession>A0A3Q2HXB6</accession>
<dbReference type="GO" id="GO:0002250">
    <property type="term" value="P:adaptive immune response"/>
    <property type="evidence" value="ECO:0007669"/>
    <property type="project" value="UniProtKB-KW"/>
</dbReference>
<dbReference type="GO" id="GO:0006955">
    <property type="term" value="P:immune response"/>
    <property type="evidence" value="ECO:0000318"/>
    <property type="project" value="GO_Central"/>
</dbReference>
<dbReference type="SMART" id="SM00406">
    <property type="entry name" value="IGv"/>
    <property type="match status" value="1"/>
</dbReference>
<proteinExistence type="predicted"/>
<dbReference type="GO" id="GO:0019814">
    <property type="term" value="C:immunoglobulin complex"/>
    <property type="evidence" value="ECO:0000318"/>
    <property type="project" value="GO_Central"/>
</dbReference>
<evidence type="ECO:0000259" key="12">
    <source>
        <dbReference type="PROSITE" id="PS50835"/>
    </source>
</evidence>
<dbReference type="PROSITE" id="PS50835">
    <property type="entry name" value="IG_LIKE"/>
    <property type="match status" value="1"/>
</dbReference>
<dbReference type="Proteomes" id="UP000002281">
    <property type="component" value="Chromosome 1"/>
</dbReference>
<sequence length="133" mass="14680">MFSSLLKVVVASMWLGSSISQKVTQAKPALLVQEKEVVTLHCSYDTSDPTYSLFWYKQSSSGAMMFLIRQDSYNQQNAAEGRYLLNFQKANKSINLVISAAQLEDSAVYFCALSEPTVRNVLEGGVQKPQGSA</sequence>
<dbReference type="OMA" id="CALNQNT"/>
<organism evidence="13 14">
    <name type="scientific">Equus caballus</name>
    <name type="common">Horse</name>
    <dbReference type="NCBI Taxonomy" id="9796"/>
    <lineage>
        <taxon>Eukaryota</taxon>
        <taxon>Metazoa</taxon>
        <taxon>Chordata</taxon>
        <taxon>Craniata</taxon>
        <taxon>Vertebrata</taxon>
        <taxon>Euteleostomi</taxon>
        <taxon>Mammalia</taxon>
        <taxon>Eutheria</taxon>
        <taxon>Laurasiatheria</taxon>
        <taxon>Perissodactyla</taxon>
        <taxon>Equidae</taxon>
        <taxon>Equus</taxon>
    </lineage>
</organism>
<feature type="signal peptide" evidence="11">
    <location>
        <begin position="1"/>
        <end position="20"/>
    </location>
</feature>
<dbReference type="FunCoup" id="A0A3Q2HXB6">
    <property type="interactions" value="41"/>
</dbReference>
<dbReference type="Ensembl" id="ENSECAT00000032438.2">
    <property type="protein sequence ID" value="ENSECAP00000039847.1"/>
    <property type="gene ID" value="ENSECAG00000035823.2"/>
</dbReference>
<keyword evidence="4" id="KW-0391">Immunity</keyword>
<dbReference type="InterPro" id="IPR013106">
    <property type="entry name" value="Ig_V-set"/>
</dbReference>
<keyword evidence="6" id="KW-0472">Membrane</keyword>
<dbReference type="InterPro" id="IPR003599">
    <property type="entry name" value="Ig_sub"/>
</dbReference>
<dbReference type="SMR" id="A0A3Q2HXB6"/>
<evidence type="ECO:0000256" key="3">
    <source>
        <dbReference type="ARBA" id="ARBA00022729"/>
    </source>
</evidence>
<keyword evidence="5" id="KW-1064">Adaptive immunity</keyword>
<dbReference type="GeneTree" id="ENSGT00940000163507"/>
<dbReference type="Pfam" id="PF07686">
    <property type="entry name" value="V-set"/>
    <property type="match status" value="1"/>
</dbReference>
<evidence type="ECO:0000256" key="4">
    <source>
        <dbReference type="ARBA" id="ARBA00022859"/>
    </source>
</evidence>
<keyword evidence="14" id="KW-1185">Reference proteome</keyword>
<dbReference type="Gene3D" id="2.60.40.10">
    <property type="entry name" value="Immunoglobulins"/>
    <property type="match status" value="1"/>
</dbReference>
<dbReference type="STRING" id="9796.ENSECAP00000039847"/>
<name>A0A3Q2HXB6_HORSE</name>
<evidence type="ECO:0000256" key="6">
    <source>
        <dbReference type="ARBA" id="ARBA00023136"/>
    </source>
</evidence>
<evidence type="ECO:0000256" key="11">
    <source>
        <dbReference type="SAM" id="SignalP"/>
    </source>
</evidence>
<reference evidence="13" key="2">
    <citation type="submission" date="2025-08" db="UniProtKB">
        <authorList>
            <consortium name="Ensembl"/>
        </authorList>
    </citation>
    <scope>IDENTIFICATION</scope>
    <source>
        <strain evidence="13">Thoroughbred</strain>
    </source>
</reference>
<dbReference type="PANTHER" id="PTHR19367">
    <property type="entry name" value="T-CELL RECEPTOR ALPHA CHAIN V REGION"/>
    <property type="match status" value="1"/>
</dbReference>
<dbReference type="Bgee" id="ENSECAG00000035823">
    <property type="expression patterns" value="Expressed in leukocyte and 2 other cell types or tissues"/>
</dbReference>
<dbReference type="PANTHER" id="PTHR19367:SF45">
    <property type="entry name" value="IG-LIKE DOMAIN-CONTAINING PROTEIN"/>
    <property type="match status" value="1"/>
</dbReference>
<evidence type="ECO:0000256" key="1">
    <source>
        <dbReference type="ARBA" id="ARBA00004236"/>
    </source>
</evidence>
<evidence type="ECO:0000313" key="14">
    <source>
        <dbReference type="Proteomes" id="UP000002281"/>
    </source>
</evidence>
<keyword evidence="2" id="KW-1003">Cell membrane</keyword>
<dbReference type="PaxDb" id="9796-ENSECAP00000039847"/>
<keyword evidence="3 11" id="KW-0732">Signal</keyword>
<dbReference type="InterPro" id="IPR007110">
    <property type="entry name" value="Ig-like_dom"/>
</dbReference>
<dbReference type="InterPro" id="IPR036179">
    <property type="entry name" value="Ig-like_dom_sf"/>
</dbReference>
<feature type="domain" description="Ig-like" evidence="12">
    <location>
        <begin position="21"/>
        <end position="122"/>
    </location>
</feature>
<evidence type="ECO:0000256" key="8">
    <source>
        <dbReference type="ARBA" id="ARBA00023170"/>
    </source>
</evidence>
<evidence type="ECO:0000256" key="9">
    <source>
        <dbReference type="ARBA" id="ARBA00023319"/>
    </source>
</evidence>
<reference evidence="13" key="3">
    <citation type="submission" date="2025-09" db="UniProtKB">
        <authorList>
            <consortium name="Ensembl"/>
        </authorList>
    </citation>
    <scope>IDENTIFICATION</scope>
    <source>
        <strain evidence="13">Thoroughbred</strain>
    </source>
</reference>
<dbReference type="FunFam" id="2.60.40.10:FF:000878">
    <property type="entry name" value="T cell receptor alpha variable 38-1"/>
    <property type="match status" value="1"/>
</dbReference>
<keyword evidence="10" id="KW-1279">T cell receptor</keyword>
<evidence type="ECO:0000256" key="5">
    <source>
        <dbReference type="ARBA" id="ARBA00023130"/>
    </source>
</evidence>
<dbReference type="AlphaFoldDB" id="A0A3Q2HXB6"/>
<reference evidence="13 14" key="1">
    <citation type="journal article" date="2009" name="Science">
        <title>Genome sequence, comparative analysis, and population genetics of the domestic horse.</title>
        <authorList>
            <consortium name="Broad Institute Genome Sequencing Platform"/>
            <consortium name="Broad Institute Whole Genome Assembly Team"/>
            <person name="Wade C.M."/>
            <person name="Giulotto E."/>
            <person name="Sigurdsson S."/>
            <person name="Zoli M."/>
            <person name="Gnerre S."/>
            <person name="Imsland F."/>
            <person name="Lear T.L."/>
            <person name="Adelson D.L."/>
            <person name="Bailey E."/>
            <person name="Bellone R.R."/>
            <person name="Bloecker H."/>
            <person name="Distl O."/>
            <person name="Edgar R.C."/>
            <person name="Garber M."/>
            <person name="Leeb T."/>
            <person name="Mauceli E."/>
            <person name="MacLeod J.N."/>
            <person name="Penedo M.C.T."/>
            <person name="Raison J.M."/>
            <person name="Sharpe T."/>
            <person name="Vogel J."/>
            <person name="Andersson L."/>
            <person name="Antczak D.F."/>
            <person name="Biagi T."/>
            <person name="Binns M.M."/>
            <person name="Chowdhary B.P."/>
            <person name="Coleman S.J."/>
            <person name="Della Valle G."/>
            <person name="Fryc S."/>
            <person name="Guerin G."/>
            <person name="Hasegawa T."/>
            <person name="Hill E.W."/>
            <person name="Jurka J."/>
            <person name="Kiialainen A."/>
            <person name="Lindgren G."/>
            <person name="Liu J."/>
            <person name="Magnani E."/>
            <person name="Mickelson J.R."/>
            <person name="Murray J."/>
            <person name="Nergadze S.G."/>
            <person name="Onofrio R."/>
            <person name="Pedroni S."/>
            <person name="Piras M.F."/>
            <person name="Raudsepp T."/>
            <person name="Rocchi M."/>
            <person name="Roeed K.H."/>
            <person name="Ryder O.A."/>
            <person name="Searle S."/>
            <person name="Skow L."/>
            <person name="Swinburne J.E."/>
            <person name="Syvaenen A.C."/>
            <person name="Tozaki T."/>
            <person name="Valberg S.J."/>
            <person name="Vaudin M."/>
            <person name="White J.R."/>
            <person name="Zody M.C."/>
            <person name="Lander E.S."/>
            <person name="Lindblad-Toh K."/>
        </authorList>
    </citation>
    <scope>NUCLEOTIDE SEQUENCE [LARGE SCALE GENOMIC DNA]</scope>
    <source>
        <strain evidence="13 14">Thoroughbred</strain>
    </source>
</reference>
<dbReference type="InParanoid" id="A0A3Q2HXB6"/>
<dbReference type="SUPFAM" id="SSF48726">
    <property type="entry name" value="Immunoglobulin"/>
    <property type="match status" value="1"/>
</dbReference>
<dbReference type="InterPro" id="IPR051287">
    <property type="entry name" value="TCR_variable_region"/>
</dbReference>
<keyword evidence="8" id="KW-0675">Receptor</keyword>
<protein>
    <recommendedName>
        <fullName evidence="12">Ig-like domain-containing protein</fullName>
    </recommendedName>
</protein>
<keyword evidence="9" id="KW-0393">Immunoglobulin domain</keyword>
<evidence type="ECO:0000256" key="2">
    <source>
        <dbReference type="ARBA" id="ARBA00022475"/>
    </source>
</evidence>
<dbReference type="SMART" id="SM00409">
    <property type="entry name" value="IG"/>
    <property type="match status" value="1"/>
</dbReference>
<feature type="chain" id="PRO_5018633036" description="Ig-like domain-containing protein" evidence="11">
    <location>
        <begin position="21"/>
        <end position="133"/>
    </location>
</feature>
<evidence type="ECO:0000256" key="7">
    <source>
        <dbReference type="ARBA" id="ARBA00023157"/>
    </source>
</evidence>